<comment type="function">
    <text evidence="1 11">Assembles around the rod to form the L-ring and probably protects the motor/basal body from shearing forces during rotation.</text>
</comment>
<dbReference type="EMBL" id="SLWX01000004">
    <property type="protein sequence ID" value="TCO76617.1"/>
    <property type="molecule type" value="Genomic_DNA"/>
</dbReference>
<dbReference type="GO" id="GO:0071973">
    <property type="term" value="P:bacterial-type flagellum-dependent cell motility"/>
    <property type="evidence" value="ECO:0007669"/>
    <property type="project" value="InterPro"/>
</dbReference>
<name>A0A4R2KUW1_9GAMM</name>
<comment type="subunit">
    <text evidence="4 11">The basal body constitutes a major portion of the flagellar organelle and consists of four rings (L,P,S, and M) mounted on a central rod.</text>
</comment>
<comment type="subcellular location">
    <subcellularLocation>
        <location evidence="11">Cell outer membrane</location>
        <topology evidence="11">Lipid-anchor</topology>
    </subcellularLocation>
    <subcellularLocation>
        <location evidence="11">Bacterial flagellum basal body</location>
    </subcellularLocation>
    <subcellularLocation>
        <location evidence="2">Membrane</location>
        <topology evidence="2">Lipid-anchor</topology>
    </subcellularLocation>
</comment>
<gene>
    <name evidence="11" type="primary">flgH</name>
    <name evidence="13" type="ORF">EV688_10471</name>
</gene>
<keyword evidence="13" id="KW-0282">Flagellum</keyword>
<dbReference type="RefSeq" id="WP_117314857.1">
    <property type="nucleotide sequence ID" value="NZ_QQSW01000002.1"/>
</dbReference>
<dbReference type="Proteomes" id="UP000294980">
    <property type="component" value="Unassembled WGS sequence"/>
</dbReference>
<dbReference type="Pfam" id="PF02107">
    <property type="entry name" value="FlgH"/>
    <property type="match status" value="1"/>
</dbReference>
<dbReference type="PROSITE" id="PS51257">
    <property type="entry name" value="PROKAR_LIPOPROTEIN"/>
    <property type="match status" value="1"/>
</dbReference>
<protein>
    <recommendedName>
        <fullName evidence="11">Flagellar L-ring protein</fullName>
    </recommendedName>
    <alternativeName>
        <fullName evidence="11">Basal body L-ring protein</fullName>
    </alternativeName>
</protein>
<keyword evidence="5 11" id="KW-0732">Signal</keyword>
<dbReference type="GO" id="GO:0009427">
    <property type="term" value="C:bacterial-type flagellum basal body, distal rod, L ring"/>
    <property type="evidence" value="ECO:0007669"/>
    <property type="project" value="InterPro"/>
</dbReference>
<proteinExistence type="inferred from homology"/>
<evidence type="ECO:0000313" key="14">
    <source>
        <dbReference type="Proteomes" id="UP000294980"/>
    </source>
</evidence>
<dbReference type="PRINTS" id="PR01008">
    <property type="entry name" value="FLGLRINGFLGH"/>
</dbReference>
<evidence type="ECO:0000313" key="13">
    <source>
        <dbReference type="EMBL" id="TCO76617.1"/>
    </source>
</evidence>
<dbReference type="OrthoDB" id="9789463at2"/>
<comment type="similarity">
    <text evidence="3 11">Belongs to the FlgH family.</text>
</comment>
<keyword evidence="8 11" id="KW-0975">Bacterial flagellum</keyword>
<dbReference type="GO" id="GO:0009279">
    <property type="term" value="C:cell outer membrane"/>
    <property type="evidence" value="ECO:0007669"/>
    <property type="project" value="UniProtKB-SubCell"/>
</dbReference>
<keyword evidence="14" id="KW-1185">Reference proteome</keyword>
<evidence type="ECO:0000256" key="11">
    <source>
        <dbReference type="HAMAP-Rule" id="MF_00415"/>
    </source>
</evidence>
<dbReference type="PANTHER" id="PTHR34933:SF1">
    <property type="entry name" value="FLAGELLAR L-RING PROTEIN"/>
    <property type="match status" value="1"/>
</dbReference>
<evidence type="ECO:0000256" key="2">
    <source>
        <dbReference type="ARBA" id="ARBA00004635"/>
    </source>
</evidence>
<dbReference type="HAMAP" id="MF_00415">
    <property type="entry name" value="FlgH"/>
    <property type="match status" value="1"/>
</dbReference>
<keyword evidence="9 11" id="KW-0998">Cell outer membrane</keyword>
<comment type="caution">
    <text evidence="13">The sequence shown here is derived from an EMBL/GenBank/DDBJ whole genome shotgun (WGS) entry which is preliminary data.</text>
</comment>
<reference evidence="13 14" key="1">
    <citation type="submission" date="2019-03" db="EMBL/GenBank/DDBJ databases">
        <title>Genomic Encyclopedia of Type Strains, Phase IV (KMG-IV): sequencing the most valuable type-strain genomes for metagenomic binning, comparative biology and taxonomic classification.</title>
        <authorList>
            <person name="Goeker M."/>
        </authorList>
    </citation>
    <scope>NUCLEOTIDE SEQUENCE [LARGE SCALE GENOMIC DNA]</scope>
    <source>
        <strain evidence="13 14">DSM 23344</strain>
    </source>
</reference>
<dbReference type="NCBIfam" id="NF001304">
    <property type="entry name" value="PRK00249.1-4"/>
    <property type="match status" value="1"/>
</dbReference>
<keyword evidence="6 11" id="KW-0472">Membrane</keyword>
<keyword evidence="7" id="KW-0564">Palmitate</keyword>
<evidence type="ECO:0000256" key="10">
    <source>
        <dbReference type="ARBA" id="ARBA00023288"/>
    </source>
</evidence>
<sequence length="231" mass="24692">MTVFASRVARRALAVVSVVLLGACASPQPIRDWTATLPPEPPVPEADQANGAIYQMATGISLFGDVKARRVGDTLIIQLAERTNASTSASTSTSKSGSASIENPTLFGEQFTRGDGIPLFQSELSAGRDFEGEGDSAQSNNVEGNISVTVYRRLPNGNLIVRGEKWITVNQGREFLRVAGIVRPADIGADNSVPSFKLADAQIEYSGRGALSDANKQGWLSRFFNSPIFPF</sequence>
<evidence type="ECO:0000256" key="9">
    <source>
        <dbReference type="ARBA" id="ARBA00023237"/>
    </source>
</evidence>
<keyword evidence="13" id="KW-0966">Cell projection</keyword>
<evidence type="ECO:0000256" key="6">
    <source>
        <dbReference type="ARBA" id="ARBA00023136"/>
    </source>
</evidence>
<keyword evidence="13" id="KW-0969">Cilium</keyword>
<evidence type="ECO:0000256" key="3">
    <source>
        <dbReference type="ARBA" id="ARBA00006929"/>
    </source>
</evidence>
<evidence type="ECO:0000256" key="8">
    <source>
        <dbReference type="ARBA" id="ARBA00023143"/>
    </source>
</evidence>
<feature type="chain" id="PRO_5020395678" description="Flagellar L-ring protein" evidence="12">
    <location>
        <begin position="26"/>
        <end position="231"/>
    </location>
</feature>
<evidence type="ECO:0000256" key="5">
    <source>
        <dbReference type="ARBA" id="ARBA00022729"/>
    </source>
</evidence>
<evidence type="ECO:0000256" key="12">
    <source>
        <dbReference type="SAM" id="SignalP"/>
    </source>
</evidence>
<accession>A0A4R2KUW1</accession>
<dbReference type="PANTHER" id="PTHR34933">
    <property type="entry name" value="FLAGELLAR L-RING PROTEIN"/>
    <property type="match status" value="1"/>
</dbReference>
<dbReference type="AlphaFoldDB" id="A0A4R2KUW1"/>
<dbReference type="InterPro" id="IPR000527">
    <property type="entry name" value="Flag_Lring"/>
</dbReference>
<evidence type="ECO:0000256" key="1">
    <source>
        <dbReference type="ARBA" id="ARBA00002591"/>
    </source>
</evidence>
<keyword evidence="10 11" id="KW-0449">Lipoprotein</keyword>
<evidence type="ECO:0000256" key="4">
    <source>
        <dbReference type="ARBA" id="ARBA00011439"/>
    </source>
</evidence>
<feature type="signal peptide" evidence="12">
    <location>
        <begin position="1"/>
        <end position="25"/>
    </location>
</feature>
<dbReference type="GO" id="GO:0003774">
    <property type="term" value="F:cytoskeletal motor activity"/>
    <property type="evidence" value="ECO:0007669"/>
    <property type="project" value="InterPro"/>
</dbReference>
<evidence type="ECO:0000256" key="7">
    <source>
        <dbReference type="ARBA" id="ARBA00023139"/>
    </source>
</evidence>
<organism evidence="13 14">
    <name type="scientific">Chromatocurvus halotolerans</name>
    <dbReference type="NCBI Taxonomy" id="1132028"/>
    <lineage>
        <taxon>Bacteria</taxon>
        <taxon>Pseudomonadati</taxon>
        <taxon>Pseudomonadota</taxon>
        <taxon>Gammaproteobacteria</taxon>
        <taxon>Cellvibrionales</taxon>
        <taxon>Halieaceae</taxon>
        <taxon>Chromatocurvus</taxon>
    </lineage>
</organism>